<organism evidence="2 3">
    <name type="scientific">Panicum hallii var. hallii</name>
    <dbReference type="NCBI Taxonomy" id="1504633"/>
    <lineage>
        <taxon>Eukaryota</taxon>
        <taxon>Viridiplantae</taxon>
        <taxon>Streptophyta</taxon>
        <taxon>Embryophyta</taxon>
        <taxon>Tracheophyta</taxon>
        <taxon>Spermatophyta</taxon>
        <taxon>Magnoliopsida</taxon>
        <taxon>Liliopsida</taxon>
        <taxon>Poales</taxon>
        <taxon>Poaceae</taxon>
        <taxon>PACMAD clade</taxon>
        <taxon>Panicoideae</taxon>
        <taxon>Panicodae</taxon>
        <taxon>Paniceae</taxon>
        <taxon>Panicinae</taxon>
        <taxon>Panicum</taxon>
        <taxon>Panicum sect. Panicum</taxon>
    </lineage>
</organism>
<reference evidence="2 3" key="1">
    <citation type="submission" date="2018-04" db="EMBL/GenBank/DDBJ databases">
        <title>WGS assembly of Panicum hallii var. hallii HAL2.</title>
        <authorList>
            <person name="Lovell J."/>
            <person name="Jenkins J."/>
            <person name="Lowry D."/>
            <person name="Mamidi S."/>
            <person name="Sreedasyam A."/>
            <person name="Weng X."/>
            <person name="Barry K."/>
            <person name="Bonette J."/>
            <person name="Campitelli B."/>
            <person name="Daum C."/>
            <person name="Gordon S."/>
            <person name="Gould B."/>
            <person name="Lipzen A."/>
            <person name="MacQueen A."/>
            <person name="Palacio-Mejia J."/>
            <person name="Plott C."/>
            <person name="Shakirov E."/>
            <person name="Shu S."/>
            <person name="Yoshinaga Y."/>
            <person name="Zane M."/>
            <person name="Rokhsar D."/>
            <person name="Grimwood J."/>
            <person name="Schmutz J."/>
            <person name="Juenger T."/>
        </authorList>
    </citation>
    <scope>NUCLEOTIDE SEQUENCE [LARGE SCALE GENOMIC DNA]</scope>
    <source>
        <strain evidence="3">cv. HAL2</strain>
    </source>
</reference>
<dbReference type="AlphaFoldDB" id="A0A2T7C1C1"/>
<dbReference type="Gramene" id="PUZ37097">
    <property type="protein sequence ID" value="PUZ37097"/>
    <property type="gene ID" value="GQ55_9G090400"/>
</dbReference>
<dbReference type="Proteomes" id="UP000244336">
    <property type="component" value="Chromosome 9"/>
</dbReference>
<feature type="compositionally biased region" description="Pro residues" evidence="1">
    <location>
        <begin position="26"/>
        <end position="45"/>
    </location>
</feature>
<gene>
    <name evidence="2" type="ORF">GQ55_9G090400</name>
</gene>
<dbReference type="OrthoDB" id="683460at2759"/>
<feature type="region of interest" description="Disordered" evidence="1">
    <location>
        <begin position="25"/>
        <end position="45"/>
    </location>
</feature>
<name>A0A2T7C1C1_9POAL</name>
<evidence type="ECO:0000313" key="3">
    <source>
        <dbReference type="Proteomes" id="UP000244336"/>
    </source>
</evidence>
<keyword evidence="3" id="KW-1185">Reference proteome</keyword>
<accession>A0A2T7C1C1</accession>
<evidence type="ECO:0000313" key="2">
    <source>
        <dbReference type="EMBL" id="PUZ37097.1"/>
    </source>
</evidence>
<dbReference type="EMBL" id="CM009757">
    <property type="protein sequence ID" value="PUZ37097.1"/>
    <property type="molecule type" value="Genomic_DNA"/>
</dbReference>
<evidence type="ECO:0000256" key="1">
    <source>
        <dbReference type="SAM" id="MobiDB-lite"/>
    </source>
</evidence>
<protein>
    <submittedName>
        <fullName evidence="2">Uncharacterized protein</fullName>
    </submittedName>
</protein>
<sequence>MLRHPCSALVLGSVGIPPAIKQRVPPALPLPPPPPPRPETLEPLPPPILPLSALGEAPQPQCANSVAHLRYLIEQAPRGERLFLEIAPNISFEDVRMMWEAATLEGGHAIFNPEMLRRKMEASDFVNARIRELKADRDYLNGGIGCMRSWSNMMKRDLEDGRPRIPAHHEPLMMFGPPMFLDLDQIGSVEDFEKHREEILDEYLNLAVPAGGSDLDYWKTPASRWREMQDRRSLVNFNIDFLEIKIEGLLLLHDRITEGIKAMERLCKERMHIGCGTADFGSFRDIRIGDGMDVD</sequence>
<proteinExistence type="predicted"/>